<feature type="region of interest" description="Disordered" evidence="1">
    <location>
        <begin position="35"/>
        <end position="59"/>
    </location>
</feature>
<protein>
    <submittedName>
        <fullName evidence="2">Signal transducer and activator of transcription 1</fullName>
    </submittedName>
</protein>
<name>F1LGZ0_ASCSU</name>
<accession>F1LGZ0</accession>
<feature type="compositionally biased region" description="Polar residues" evidence="1">
    <location>
        <begin position="35"/>
        <end position="54"/>
    </location>
</feature>
<evidence type="ECO:0000313" key="2">
    <source>
        <dbReference type="EMBL" id="ADY49394.1"/>
    </source>
</evidence>
<reference evidence="2" key="1">
    <citation type="journal article" date="2011" name="Genome Res.">
        <title>Deep small RNA sequencing from the nematode Ascaris reveals conservation, functional diversification, and novel developmental profiles.</title>
        <authorList>
            <person name="Wang J."/>
            <person name="Czech B."/>
            <person name="Crunk A."/>
            <person name="Wallace A."/>
            <person name="Mitreva M."/>
            <person name="Hannon G.J."/>
            <person name="Davis R.E."/>
        </authorList>
    </citation>
    <scope>NUCLEOTIDE SEQUENCE</scope>
</reference>
<proteinExistence type="evidence at transcript level"/>
<dbReference type="EMBL" id="JI217552">
    <property type="protein sequence ID" value="ADY49394.1"/>
    <property type="molecule type" value="mRNA"/>
</dbReference>
<sequence length="128" mass="14116">MLRYFESEDRQILISPTGYRIGEIVMVAKTGKCATTSSVTGGDSPSSVSNQSKLDWSPGEVIPRANSRHMGEELVTMLSQNMLDNNVESLLGPGFRPQLPSQPLQPIDLSFIDGATNPYHFSEYHVDE</sequence>
<evidence type="ECO:0000256" key="1">
    <source>
        <dbReference type="SAM" id="MobiDB-lite"/>
    </source>
</evidence>
<organism evidence="2">
    <name type="scientific">Ascaris suum</name>
    <name type="common">Pig roundworm</name>
    <name type="synonym">Ascaris lumbricoides</name>
    <dbReference type="NCBI Taxonomy" id="6253"/>
    <lineage>
        <taxon>Eukaryota</taxon>
        <taxon>Metazoa</taxon>
        <taxon>Ecdysozoa</taxon>
        <taxon>Nematoda</taxon>
        <taxon>Chromadorea</taxon>
        <taxon>Rhabditida</taxon>
        <taxon>Spirurina</taxon>
        <taxon>Ascaridomorpha</taxon>
        <taxon>Ascaridoidea</taxon>
        <taxon>Ascarididae</taxon>
        <taxon>Ascaris</taxon>
    </lineage>
</organism>
<dbReference type="AlphaFoldDB" id="F1LGZ0"/>